<dbReference type="InterPro" id="IPR010998">
    <property type="entry name" value="Integrase_recombinase_N"/>
</dbReference>
<gene>
    <name evidence="6" type="ORF">SAMN05660691_03637</name>
</gene>
<organism evidence="6 7">
    <name type="scientific">Rheinheimera pacifica</name>
    <dbReference type="NCBI Taxonomy" id="173990"/>
    <lineage>
        <taxon>Bacteria</taxon>
        <taxon>Pseudomonadati</taxon>
        <taxon>Pseudomonadota</taxon>
        <taxon>Gammaproteobacteria</taxon>
        <taxon>Chromatiales</taxon>
        <taxon>Chromatiaceae</taxon>
        <taxon>Rheinheimera</taxon>
    </lineage>
</organism>
<protein>
    <submittedName>
        <fullName evidence="6">Phage integrase family protein</fullName>
    </submittedName>
</protein>
<evidence type="ECO:0000256" key="4">
    <source>
        <dbReference type="ARBA" id="ARBA00023172"/>
    </source>
</evidence>
<keyword evidence="4" id="KW-0233">DNA recombination</keyword>
<name>A0A1H6N5M9_9GAMM</name>
<dbReference type="EMBL" id="FNXF01000019">
    <property type="protein sequence ID" value="SEI10009.1"/>
    <property type="molecule type" value="Genomic_DNA"/>
</dbReference>
<dbReference type="AlphaFoldDB" id="A0A1H6N5M9"/>
<dbReference type="STRING" id="173990.SAMN05660691_03637"/>
<keyword evidence="2" id="KW-0229">DNA integration</keyword>
<keyword evidence="3" id="KW-0238">DNA-binding</keyword>
<keyword evidence="7" id="KW-1185">Reference proteome</keyword>
<proteinExistence type="inferred from homology"/>
<evidence type="ECO:0000259" key="5">
    <source>
        <dbReference type="PROSITE" id="PS51898"/>
    </source>
</evidence>
<dbReference type="InterPro" id="IPR050090">
    <property type="entry name" value="Tyrosine_recombinase_XerCD"/>
</dbReference>
<dbReference type="PANTHER" id="PTHR30349:SF41">
    <property type="entry name" value="INTEGRASE_RECOMBINASE PROTEIN MJ0367-RELATED"/>
    <property type="match status" value="1"/>
</dbReference>
<evidence type="ECO:0000256" key="1">
    <source>
        <dbReference type="ARBA" id="ARBA00008857"/>
    </source>
</evidence>
<comment type="similarity">
    <text evidence="1">Belongs to the 'phage' integrase family.</text>
</comment>
<dbReference type="InterPro" id="IPR002104">
    <property type="entry name" value="Integrase_catalytic"/>
</dbReference>
<dbReference type="GO" id="GO:0015074">
    <property type="term" value="P:DNA integration"/>
    <property type="evidence" value="ECO:0007669"/>
    <property type="project" value="UniProtKB-KW"/>
</dbReference>
<dbReference type="Pfam" id="PF00589">
    <property type="entry name" value="Phage_integrase"/>
    <property type="match status" value="1"/>
</dbReference>
<accession>A0A1H6N5M9</accession>
<dbReference type="Gene3D" id="1.10.443.10">
    <property type="entry name" value="Intergrase catalytic core"/>
    <property type="match status" value="1"/>
</dbReference>
<dbReference type="InterPro" id="IPR013762">
    <property type="entry name" value="Integrase-like_cat_sf"/>
</dbReference>
<dbReference type="InterPro" id="IPR011010">
    <property type="entry name" value="DNA_brk_join_enz"/>
</dbReference>
<evidence type="ECO:0000313" key="7">
    <source>
        <dbReference type="Proteomes" id="UP000199371"/>
    </source>
</evidence>
<dbReference type="OrthoDB" id="102994at2"/>
<sequence>MAKQVERHQISEGVHIFKQSNSKYWYARFRAGKKWYSLATKQTEKLKAVDVAFRMAVEYQTRHETGTLISSKQFKDVAEKAIQTMESELYRETGKVIYKDYILVLRRYHIPFFDRTPITDIDGEKLKEFDKWRIEKLGRVPAKSTILNHNAAMQMVFKEAVENKWMLHNQIPGLSVKGNHAVRRASLNPEEFERVMDHLYHLETSSRKEITKQIRELTQDYAEFVIYTGMRPGTEIDNLKWSDLHIERSGDKATFFVTVRKGKTTIHTGTREVVCKRAIQNTILRLTERFPSRKPQDYIFRLPDGSETNEIGRTFNSALKDLGLDNSPHGKRTLYSLRHSFITWELIAQSVTIDVLARQCGTSIEMIEKHYSHVIPRMFSQQLSGVDLPAKEEIERKWMHSDKLSKLWEKRFIQWEKNYKSRGSI</sequence>
<dbReference type="Proteomes" id="UP000199371">
    <property type="component" value="Unassembled WGS sequence"/>
</dbReference>
<dbReference type="SUPFAM" id="SSF56349">
    <property type="entry name" value="DNA breaking-rejoining enzymes"/>
    <property type="match status" value="1"/>
</dbReference>
<feature type="domain" description="Tyr recombinase" evidence="5">
    <location>
        <begin position="182"/>
        <end position="384"/>
    </location>
</feature>
<dbReference type="Gene3D" id="1.10.150.130">
    <property type="match status" value="1"/>
</dbReference>
<reference evidence="7" key="1">
    <citation type="submission" date="2016-10" db="EMBL/GenBank/DDBJ databases">
        <authorList>
            <person name="Varghese N."/>
            <person name="Submissions S."/>
        </authorList>
    </citation>
    <scope>NUCLEOTIDE SEQUENCE [LARGE SCALE GENOMIC DNA]</scope>
    <source>
        <strain evidence="7">DSM 17616</strain>
    </source>
</reference>
<dbReference type="GO" id="GO:0006310">
    <property type="term" value="P:DNA recombination"/>
    <property type="evidence" value="ECO:0007669"/>
    <property type="project" value="UniProtKB-KW"/>
</dbReference>
<dbReference type="RefSeq" id="WP_092796334.1">
    <property type="nucleotide sequence ID" value="NZ_FNXF01000019.1"/>
</dbReference>
<evidence type="ECO:0000256" key="2">
    <source>
        <dbReference type="ARBA" id="ARBA00022908"/>
    </source>
</evidence>
<dbReference type="PROSITE" id="PS51898">
    <property type="entry name" value="TYR_RECOMBINASE"/>
    <property type="match status" value="1"/>
</dbReference>
<evidence type="ECO:0000256" key="3">
    <source>
        <dbReference type="ARBA" id="ARBA00023125"/>
    </source>
</evidence>
<evidence type="ECO:0000313" key="6">
    <source>
        <dbReference type="EMBL" id="SEI10009.1"/>
    </source>
</evidence>
<dbReference type="GO" id="GO:0003677">
    <property type="term" value="F:DNA binding"/>
    <property type="evidence" value="ECO:0007669"/>
    <property type="project" value="UniProtKB-KW"/>
</dbReference>
<dbReference type="PANTHER" id="PTHR30349">
    <property type="entry name" value="PHAGE INTEGRASE-RELATED"/>
    <property type="match status" value="1"/>
</dbReference>